<reference evidence="2" key="1">
    <citation type="submission" date="2018-06" db="EMBL/GenBank/DDBJ databases">
        <authorList>
            <person name="Zhirakovskaya E."/>
        </authorList>
    </citation>
    <scope>NUCLEOTIDE SEQUENCE</scope>
</reference>
<dbReference type="PIRSF" id="PIRSF020606">
    <property type="entry name" value="UCP020606"/>
    <property type="match status" value="1"/>
</dbReference>
<feature type="transmembrane region" description="Helical" evidence="1">
    <location>
        <begin position="103"/>
        <end position="120"/>
    </location>
</feature>
<keyword evidence="1" id="KW-1133">Transmembrane helix</keyword>
<evidence type="ECO:0000256" key="1">
    <source>
        <dbReference type="SAM" id="Phobius"/>
    </source>
</evidence>
<keyword evidence="1" id="KW-0472">Membrane</keyword>
<dbReference type="EMBL" id="UOFL01000043">
    <property type="protein sequence ID" value="VAW73320.1"/>
    <property type="molecule type" value="Genomic_DNA"/>
</dbReference>
<feature type="transmembrane region" description="Helical" evidence="1">
    <location>
        <begin position="12"/>
        <end position="28"/>
    </location>
</feature>
<dbReference type="InterPro" id="IPR014509">
    <property type="entry name" value="YjdF-like"/>
</dbReference>
<feature type="transmembrane region" description="Helical" evidence="1">
    <location>
        <begin position="34"/>
        <end position="52"/>
    </location>
</feature>
<dbReference type="Pfam" id="PF09997">
    <property type="entry name" value="DUF2238"/>
    <property type="match status" value="2"/>
</dbReference>
<accession>A0A3B0Y921</accession>
<protein>
    <submittedName>
        <fullName evidence="2">Inner membrane protein YjdF</fullName>
    </submittedName>
</protein>
<gene>
    <name evidence="2" type="ORF">MNBD_GAMMA12-3317</name>
</gene>
<dbReference type="AlphaFoldDB" id="A0A3B0Y921"/>
<feature type="transmembrane region" description="Helical" evidence="1">
    <location>
        <begin position="132"/>
        <end position="149"/>
    </location>
</feature>
<sequence>MPSKEYTTTELKSLLGILSIIIIWSAINDHAVKWLVQSMWVLVGVPILLLSFSRFKFTPLTYRLIFIHACILLVGAHYTYQLTPPGLWVKDFFELERNHFDRLGHLAQGFVPAMIVREILIRRSPLIAGKWLFFIVLCVCMAISVWYEFLEWIAALAGPQHITVEAQKLLSLAQQAPNAIEAAKINGQAQQLIAEATKAKYLAQQGDVWDTQWDMFMAMVGSLSSQFLFARVQDRQLTRYALHPKSNLQQAG</sequence>
<organism evidence="2">
    <name type="scientific">hydrothermal vent metagenome</name>
    <dbReference type="NCBI Taxonomy" id="652676"/>
    <lineage>
        <taxon>unclassified sequences</taxon>
        <taxon>metagenomes</taxon>
        <taxon>ecological metagenomes</taxon>
    </lineage>
</organism>
<feature type="transmembrane region" description="Helical" evidence="1">
    <location>
        <begin position="64"/>
        <end position="83"/>
    </location>
</feature>
<proteinExistence type="predicted"/>
<dbReference type="InterPro" id="IPR058534">
    <property type="entry name" value="YjdF"/>
</dbReference>
<keyword evidence="1" id="KW-0812">Transmembrane</keyword>
<name>A0A3B0Y921_9ZZZZ</name>
<evidence type="ECO:0000313" key="2">
    <source>
        <dbReference type="EMBL" id="VAW73320.1"/>
    </source>
</evidence>